<dbReference type="InterPro" id="IPR029045">
    <property type="entry name" value="ClpP/crotonase-like_dom_sf"/>
</dbReference>
<dbReference type="PROSITE" id="PS00166">
    <property type="entry name" value="ENOYL_COA_HYDRATASE"/>
    <property type="match status" value="1"/>
</dbReference>
<dbReference type="PANTHER" id="PTHR43802">
    <property type="entry name" value="ENOYL-COA HYDRATASE"/>
    <property type="match status" value="1"/>
</dbReference>
<gene>
    <name evidence="3" type="ORF">LSAA_13039</name>
</gene>
<accession>A0A7R8D144</accession>
<dbReference type="Gene3D" id="3.90.226.10">
    <property type="entry name" value="2-enoyl-CoA Hydratase, Chain A, domain 1"/>
    <property type="match status" value="2"/>
</dbReference>
<dbReference type="OrthoDB" id="448450at2759"/>
<dbReference type="SUPFAM" id="SSF52096">
    <property type="entry name" value="ClpP/crotonase"/>
    <property type="match status" value="1"/>
</dbReference>
<evidence type="ECO:0000256" key="2">
    <source>
        <dbReference type="RuleBase" id="RU003707"/>
    </source>
</evidence>
<dbReference type="CDD" id="cd06558">
    <property type="entry name" value="crotonase-like"/>
    <property type="match status" value="1"/>
</dbReference>
<name>A0A7R8D144_LEPSM</name>
<protein>
    <submittedName>
        <fullName evidence="3">(salmon louse) hypothetical protein</fullName>
    </submittedName>
</protein>
<dbReference type="Pfam" id="PF00378">
    <property type="entry name" value="ECH_1"/>
    <property type="match status" value="1"/>
</dbReference>
<evidence type="ECO:0000313" key="4">
    <source>
        <dbReference type="Proteomes" id="UP000675881"/>
    </source>
</evidence>
<reference evidence="3" key="1">
    <citation type="submission" date="2021-02" db="EMBL/GenBank/DDBJ databases">
        <authorList>
            <person name="Bekaert M."/>
        </authorList>
    </citation>
    <scope>NUCLEOTIDE SEQUENCE</scope>
    <source>
        <strain evidence="3">IoA-00</strain>
    </source>
</reference>
<dbReference type="GO" id="GO:0003824">
    <property type="term" value="F:catalytic activity"/>
    <property type="evidence" value="ECO:0007669"/>
    <property type="project" value="InterPro"/>
</dbReference>
<evidence type="ECO:0000256" key="1">
    <source>
        <dbReference type="ARBA" id="ARBA00005254"/>
    </source>
</evidence>
<organism evidence="3 4">
    <name type="scientific">Lepeophtheirus salmonis</name>
    <name type="common">Salmon louse</name>
    <name type="synonym">Caligus salmonis</name>
    <dbReference type="NCBI Taxonomy" id="72036"/>
    <lineage>
        <taxon>Eukaryota</taxon>
        <taxon>Metazoa</taxon>
        <taxon>Ecdysozoa</taxon>
        <taxon>Arthropoda</taxon>
        <taxon>Crustacea</taxon>
        <taxon>Multicrustacea</taxon>
        <taxon>Hexanauplia</taxon>
        <taxon>Copepoda</taxon>
        <taxon>Siphonostomatoida</taxon>
        <taxon>Caligidae</taxon>
        <taxon>Lepeophtheirus</taxon>
    </lineage>
</organism>
<comment type="similarity">
    <text evidence="1 2">Belongs to the enoyl-CoA hydratase/isomerase family.</text>
</comment>
<dbReference type="EMBL" id="HG994586">
    <property type="protein sequence ID" value="CAF2991285.1"/>
    <property type="molecule type" value="Genomic_DNA"/>
</dbReference>
<dbReference type="Proteomes" id="UP000675881">
    <property type="component" value="Chromosome 7"/>
</dbReference>
<dbReference type="InterPro" id="IPR001753">
    <property type="entry name" value="Enoyl-CoA_hydra/iso"/>
</dbReference>
<dbReference type="AlphaFoldDB" id="A0A7R8D144"/>
<proteinExistence type="inferred from homology"/>
<dbReference type="InterPro" id="IPR018376">
    <property type="entry name" value="Enoyl-CoA_hyd/isom_CS"/>
</dbReference>
<keyword evidence="4" id="KW-1185">Reference proteome</keyword>
<evidence type="ECO:0000313" key="3">
    <source>
        <dbReference type="EMBL" id="CAF2991285.1"/>
    </source>
</evidence>
<dbReference type="PANTHER" id="PTHR43802:SF1">
    <property type="entry name" value="IP11341P-RELATED"/>
    <property type="match status" value="1"/>
</dbReference>
<sequence length="215" mass="23994">MPTNRFAAQLLRNVLRINGSRTCCSTCSPFSTTVTKLKVPVSSSLAITRFYSDDSSNDVHLSKEASPSPEVPEPLYVLNIFQTFGNYGPTRLERTKPSIAAINGYAVAGGMELALSCDIRIMEESSQTGLLNRRFGRLLSAKEAFEFGIANLLVKDGTAYGRAYHLAQEISKHPQECLKADKKSAYFSTFSSTSLEDSFHYEKMKMLFQYFRKNP</sequence>